<comment type="caution">
    <text evidence="1">The sequence shown here is derived from an EMBL/GenBank/DDBJ whole genome shotgun (WGS) entry which is preliminary data.</text>
</comment>
<evidence type="ECO:0000313" key="2">
    <source>
        <dbReference type="Proteomes" id="UP001183794"/>
    </source>
</evidence>
<gene>
    <name evidence="1" type="ORF">J2S62_000357</name>
</gene>
<organism evidence="1 2">
    <name type="scientific">Enteractinococcus fodinae</name>
    <dbReference type="NCBI Taxonomy" id="684663"/>
    <lineage>
        <taxon>Bacteria</taxon>
        <taxon>Bacillati</taxon>
        <taxon>Actinomycetota</taxon>
        <taxon>Actinomycetes</taxon>
        <taxon>Micrococcales</taxon>
        <taxon>Micrococcaceae</taxon>
    </lineage>
</organism>
<dbReference type="EMBL" id="JAVDYJ010000001">
    <property type="protein sequence ID" value="MDR7346100.1"/>
    <property type="molecule type" value="Genomic_DNA"/>
</dbReference>
<dbReference type="RefSeq" id="WP_310170596.1">
    <property type="nucleotide sequence ID" value="NZ_BAABHE010000002.1"/>
</dbReference>
<protein>
    <submittedName>
        <fullName evidence="1">Uncharacterized protein</fullName>
    </submittedName>
</protein>
<dbReference type="PROSITE" id="PS51257">
    <property type="entry name" value="PROKAR_LIPOPROTEIN"/>
    <property type="match status" value="1"/>
</dbReference>
<proteinExistence type="predicted"/>
<evidence type="ECO:0000313" key="1">
    <source>
        <dbReference type="EMBL" id="MDR7346100.1"/>
    </source>
</evidence>
<name>A0ABU2AXL9_9MICC</name>
<dbReference type="Proteomes" id="UP001183794">
    <property type="component" value="Unassembled WGS sequence"/>
</dbReference>
<sequence>MPRSIKAGVAAAAIAGLVLTGCARDSDVPAFDDVEPDMWESMANADAMAMTGVLPEAMASDAAIIEDMIGGNISDLQIYGSLNESATAIRLGDEDPIMSFFDDEVYVSMDMVWETMGDFLMSNASAEERDLFDRLATDFEGEYLDVSDDYNTTTDSVDVADLLEEMRSAAEEGRADDVTGFNFDDLHPEGEYAQLDRETDDTGWYYATQEMAEGDIMNGVVDEFIVLPTDRENPRLDRIRDGDTQMEFFWDEEVEIPEKPSDDQLVTEQDFMEAALGQ</sequence>
<keyword evidence="2" id="KW-1185">Reference proteome</keyword>
<accession>A0ABU2AXL9</accession>
<reference evidence="1 2" key="1">
    <citation type="submission" date="2023-07" db="EMBL/GenBank/DDBJ databases">
        <title>Sequencing the genomes of 1000 actinobacteria strains.</title>
        <authorList>
            <person name="Klenk H.-P."/>
        </authorList>
    </citation>
    <scope>NUCLEOTIDE SEQUENCE [LARGE SCALE GENOMIC DNA]</scope>
    <source>
        <strain evidence="1 2">DSM 22966</strain>
    </source>
</reference>